<evidence type="ECO:0000256" key="4">
    <source>
        <dbReference type="ARBA" id="ARBA00022692"/>
    </source>
</evidence>
<evidence type="ECO:0000256" key="3">
    <source>
        <dbReference type="ARBA" id="ARBA00022670"/>
    </source>
</evidence>
<sequence length="531" mass="57360">MSVQLDPVACLPDAAVRPDGHGQRHALPLLLLALAAVVLLYHATFWSMLELWSRSQTFAHGFLIVPISCWLAWRRRARLAALAPQPSRPGLLLLGALGLAWLLADAANVPVVEQYAATAMLPACVLAILGWPAVRLLAFPLAYLFLAVPFGEVFLEPLIDFTAAFTVTALQWTGVPVFRDGSNFSLPTGNWSVVEACSGLRYLIAALALGALFAHVNFHSTRRRLAVMAAALLVPILANGVRAYMIVMLGHLSNMRLAVGVDHLIYGWLFFGLVALLLFWLAARWRELPPAPTLPPALPTPSVRPGAGAASPRAVVRASAACLLLAALWPALALASHRDDGAALPAIVLALPDPPAWRRLHDAAPGNINWQAPYAGKPALFAATYARQDGDGAPVGLQLRWYARQVRDAELLTHLSSPYGARWTALAQRVWQVGLPGGALDVRESVLAHGGERLLVWRVYRQGGVVTARPVLVKLLLAQAKLLGRRQDGADLIVFAAYDELAPPPRAHLQAFLRAALPVIEQRLQELPHGP</sequence>
<keyword evidence="4 8" id="KW-0812">Transmembrane</keyword>
<keyword evidence="5 10" id="KW-0378">Hydrolase</keyword>
<evidence type="ECO:0000256" key="1">
    <source>
        <dbReference type="ARBA" id="ARBA00004651"/>
    </source>
</evidence>
<name>A0ABT0WM50_9BURK</name>
<dbReference type="InterPro" id="IPR026392">
    <property type="entry name" value="Exo/Archaeosortase_dom"/>
</dbReference>
<keyword evidence="6 8" id="KW-1133">Transmembrane helix</keyword>
<evidence type="ECO:0000256" key="5">
    <source>
        <dbReference type="ARBA" id="ARBA00022801"/>
    </source>
</evidence>
<feature type="transmembrane region" description="Helical" evidence="8">
    <location>
        <begin position="225"/>
        <end position="245"/>
    </location>
</feature>
<evidence type="ECO:0000256" key="8">
    <source>
        <dbReference type="SAM" id="Phobius"/>
    </source>
</evidence>
<dbReference type="EMBL" id="JAMQGR010000001">
    <property type="protein sequence ID" value="MCM2564943.1"/>
    <property type="molecule type" value="Genomic_DNA"/>
</dbReference>
<dbReference type="InterPro" id="IPR014263">
    <property type="entry name" value="Methanolan_biosynth_EpsI"/>
</dbReference>
<dbReference type="NCBIfam" id="TIGR04178">
    <property type="entry name" value="exo_archaeo"/>
    <property type="match status" value="1"/>
</dbReference>
<feature type="transmembrane region" description="Helical" evidence="8">
    <location>
        <begin position="55"/>
        <end position="73"/>
    </location>
</feature>
<feature type="transmembrane region" description="Helical" evidence="8">
    <location>
        <begin position="89"/>
        <end position="107"/>
    </location>
</feature>
<evidence type="ECO:0000256" key="7">
    <source>
        <dbReference type="ARBA" id="ARBA00023136"/>
    </source>
</evidence>
<dbReference type="NCBIfam" id="TIGR02914">
    <property type="entry name" value="EpsI_fam"/>
    <property type="match status" value="1"/>
</dbReference>
<organism evidence="10 11">
    <name type="scientific">Janthinobacterium kumbetense</name>
    <dbReference type="NCBI Taxonomy" id="2950280"/>
    <lineage>
        <taxon>Bacteria</taxon>
        <taxon>Pseudomonadati</taxon>
        <taxon>Pseudomonadota</taxon>
        <taxon>Betaproteobacteria</taxon>
        <taxon>Burkholderiales</taxon>
        <taxon>Oxalobacteraceae</taxon>
        <taxon>Janthinobacterium</taxon>
    </lineage>
</organism>
<dbReference type="InterPro" id="IPR019127">
    <property type="entry name" value="Exosortase"/>
</dbReference>
<dbReference type="Pfam" id="PF09721">
    <property type="entry name" value="Exosortase_EpsH"/>
    <property type="match status" value="1"/>
</dbReference>
<reference evidence="10 11" key="1">
    <citation type="submission" date="2022-06" db="EMBL/GenBank/DDBJ databases">
        <title>Janthinobacterium kumbetensis sp. nov., isolated from spring water in Turkey.</title>
        <authorList>
            <person name="Inan Bektas K."/>
            <person name="Belduz A.A."/>
            <person name="Canakci S."/>
            <person name="Nalcaoglu A."/>
            <person name="Ceylan E."/>
            <person name="Kati H."/>
        </authorList>
    </citation>
    <scope>NUCLEOTIDE SEQUENCE [LARGE SCALE GENOMIC DNA]</scope>
    <source>
        <strain evidence="10 11">GK</strain>
    </source>
</reference>
<evidence type="ECO:0000256" key="2">
    <source>
        <dbReference type="ARBA" id="ARBA00022475"/>
    </source>
</evidence>
<dbReference type="EC" id="3.4.22.-" evidence="10"/>
<protein>
    <submittedName>
        <fullName evidence="10">Exosortase A</fullName>
        <ecNumber evidence="10">3.4.22.-</ecNumber>
    </submittedName>
</protein>
<feature type="transmembrane region" description="Helical" evidence="8">
    <location>
        <begin position="314"/>
        <end position="335"/>
    </location>
</feature>
<dbReference type="GO" id="GO:0016787">
    <property type="term" value="F:hydrolase activity"/>
    <property type="evidence" value="ECO:0007669"/>
    <property type="project" value="UniProtKB-KW"/>
</dbReference>
<feature type="transmembrane region" description="Helical" evidence="8">
    <location>
        <begin position="119"/>
        <end position="146"/>
    </location>
</feature>
<feature type="domain" description="Methanolan biosynthesis EpsI" evidence="9">
    <location>
        <begin position="322"/>
        <end position="522"/>
    </location>
</feature>
<feature type="transmembrane region" description="Helical" evidence="8">
    <location>
        <begin position="27"/>
        <end position="49"/>
    </location>
</feature>
<keyword evidence="7 8" id="KW-0472">Membrane</keyword>
<keyword evidence="2" id="KW-1003">Cell membrane</keyword>
<comment type="caution">
    <text evidence="10">The sequence shown here is derived from an EMBL/GenBank/DDBJ whole genome shotgun (WGS) entry which is preliminary data.</text>
</comment>
<dbReference type="RefSeq" id="WP_251348829.1">
    <property type="nucleotide sequence ID" value="NZ_JAMQGR010000001.1"/>
</dbReference>
<dbReference type="InterPro" id="IPR017540">
    <property type="entry name" value="Exosortase-1"/>
</dbReference>
<evidence type="ECO:0000259" key="9">
    <source>
        <dbReference type="Pfam" id="PF11984"/>
    </source>
</evidence>
<dbReference type="Proteomes" id="UP001202243">
    <property type="component" value="Unassembled WGS sequence"/>
</dbReference>
<feature type="transmembrane region" description="Helical" evidence="8">
    <location>
        <begin position="265"/>
        <end position="283"/>
    </location>
</feature>
<proteinExistence type="predicted"/>
<gene>
    <name evidence="10" type="primary">xrtA</name>
    <name evidence="10" type="ORF">NCG91_04970</name>
</gene>
<accession>A0ABT0WM50</accession>
<dbReference type="NCBIfam" id="TIGR03109">
    <property type="entry name" value="exosort_XrtA"/>
    <property type="match status" value="1"/>
</dbReference>
<evidence type="ECO:0000313" key="11">
    <source>
        <dbReference type="Proteomes" id="UP001202243"/>
    </source>
</evidence>
<feature type="transmembrane region" description="Helical" evidence="8">
    <location>
        <begin position="158"/>
        <end position="179"/>
    </location>
</feature>
<dbReference type="InterPro" id="IPR013426">
    <property type="entry name" value="EpsH-like"/>
</dbReference>
<evidence type="ECO:0000313" key="10">
    <source>
        <dbReference type="EMBL" id="MCM2564943.1"/>
    </source>
</evidence>
<dbReference type="Pfam" id="PF11984">
    <property type="entry name" value="DUF3485"/>
    <property type="match status" value="1"/>
</dbReference>
<keyword evidence="11" id="KW-1185">Reference proteome</keyword>
<feature type="transmembrane region" description="Helical" evidence="8">
    <location>
        <begin position="199"/>
        <end position="218"/>
    </location>
</feature>
<dbReference type="NCBIfam" id="TIGR02602">
    <property type="entry name" value="8TM_EpsH"/>
    <property type="match status" value="1"/>
</dbReference>
<evidence type="ECO:0000256" key="6">
    <source>
        <dbReference type="ARBA" id="ARBA00022989"/>
    </source>
</evidence>
<keyword evidence="3" id="KW-0645">Protease</keyword>
<comment type="subcellular location">
    <subcellularLocation>
        <location evidence="1">Cell membrane</location>
        <topology evidence="1">Multi-pass membrane protein</topology>
    </subcellularLocation>
</comment>